<evidence type="ECO:0000256" key="2">
    <source>
        <dbReference type="ARBA" id="ARBA00022617"/>
    </source>
</evidence>
<evidence type="ECO:0000259" key="9">
    <source>
        <dbReference type="PROSITE" id="PS51007"/>
    </source>
</evidence>
<sequence length="117" mass="12205">MKKMLSLILIGMIILLSACGSNGDDSSKESTESSDSTNSSSDTVDVSDAEEIYKQTCFGCHGNNLEGASGPTLKGIGSKYSEEEIKAIIVNGQGAMPGGIVEDAEAEALAKWLAEKK</sequence>
<evidence type="ECO:0000256" key="1">
    <source>
        <dbReference type="ARBA" id="ARBA00022448"/>
    </source>
</evidence>
<gene>
    <name evidence="10" type="ORF">LC087_11295</name>
</gene>
<accession>A0ABY9JV05</accession>
<dbReference type="SUPFAM" id="SSF46626">
    <property type="entry name" value="Cytochrome c"/>
    <property type="match status" value="1"/>
</dbReference>
<dbReference type="Proteomes" id="UP001197974">
    <property type="component" value="Chromosome"/>
</dbReference>
<keyword evidence="2 6" id="KW-0349">Heme</keyword>
<keyword evidence="5 6" id="KW-0408">Iron</keyword>
<protein>
    <submittedName>
        <fullName evidence="10">Cytochrome c</fullName>
    </submittedName>
</protein>
<dbReference type="Pfam" id="PF13442">
    <property type="entry name" value="Cytochrome_CBB3"/>
    <property type="match status" value="1"/>
</dbReference>
<feature type="compositionally biased region" description="Low complexity" evidence="7">
    <location>
        <begin position="33"/>
        <end position="44"/>
    </location>
</feature>
<evidence type="ECO:0000256" key="6">
    <source>
        <dbReference type="PROSITE-ProRule" id="PRU00433"/>
    </source>
</evidence>
<dbReference type="InterPro" id="IPR009056">
    <property type="entry name" value="Cyt_c-like_dom"/>
</dbReference>
<reference evidence="10 11" key="1">
    <citation type="submission" date="2023-06" db="EMBL/GenBank/DDBJ databases">
        <title>Five Gram-positive bacteria isolated from mangrove sediments in Shenzhen, Guangdong, China.</title>
        <authorList>
            <person name="Yu S."/>
            <person name="Zheng W."/>
            <person name="Huang Y."/>
        </authorList>
    </citation>
    <scope>NUCLEOTIDE SEQUENCE [LARGE SCALE GENOMIC DNA]</scope>
    <source>
        <strain evidence="10 11">SaN35-3</strain>
    </source>
</reference>
<dbReference type="InterPro" id="IPR036909">
    <property type="entry name" value="Cyt_c-like_dom_sf"/>
</dbReference>
<evidence type="ECO:0000313" key="11">
    <source>
        <dbReference type="Proteomes" id="UP001197974"/>
    </source>
</evidence>
<proteinExistence type="predicted"/>
<evidence type="ECO:0000256" key="8">
    <source>
        <dbReference type="SAM" id="SignalP"/>
    </source>
</evidence>
<evidence type="ECO:0000256" key="3">
    <source>
        <dbReference type="ARBA" id="ARBA00022723"/>
    </source>
</evidence>
<feature type="domain" description="Cytochrome c" evidence="9">
    <location>
        <begin position="44"/>
        <end position="117"/>
    </location>
</feature>
<dbReference type="EMBL" id="CP129013">
    <property type="protein sequence ID" value="WLR41480.1"/>
    <property type="molecule type" value="Genomic_DNA"/>
</dbReference>
<keyword evidence="8" id="KW-0732">Signal</keyword>
<dbReference type="InterPro" id="IPR012218">
    <property type="entry name" value="Cyt_c_BACSU-c550-type"/>
</dbReference>
<feature type="chain" id="PRO_5045230102" evidence="8">
    <location>
        <begin position="24"/>
        <end position="117"/>
    </location>
</feature>
<dbReference type="NCBIfam" id="NF045774">
    <property type="entry name" value="cytochro_C551"/>
    <property type="match status" value="1"/>
</dbReference>
<organism evidence="10 11">
    <name type="scientific">Bacillus carboniphilus</name>
    <dbReference type="NCBI Taxonomy" id="86663"/>
    <lineage>
        <taxon>Bacteria</taxon>
        <taxon>Bacillati</taxon>
        <taxon>Bacillota</taxon>
        <taxon>Bacilli</taxon>
        <taxon>Bacillales</taxon>
        <taxon>Bacillaceae</taxon>
        <taxon>Bacillus</taxon>
    </lineage>
</organism>
<keyword evidence="4" id="KW-0249">Electron transport</keyword>
<name>A0ABY9JV05_9BACI</name>
<evidence type="ECO:0000313" key="10">
    <source>
        <dbReference type="EMBL" id="WLR41480.1"/>
    </source>
</evidence>
<dbReference type="PIRSF" id="PIRSF000025">
    <property type="entry name" value="Cytc_Bsub_c550"/>
    <property type="match status" value="1"/>
</dbReference>
<dbReference type="PANTHER" id="PTHR37823">
    <property type="entry name" value="CYTOCHROME C-553-LIKE"/>
    <property type="match status" value="1"/>
</dbReference>
<evidence type="ECO:0000256" key="4">
    <source>
        <dbReference type="ARBA" id="ARBA00022982"/>
    </source>
</evidence>
<dbReference type="InterPro" id="IPR051811">
    <property type="entry name" value="Cytochrome_c550/c551-like"/>
</dbReference>
<evidence type="ECO:0000256" key="7">
    <source>
        <dbReference type="SAM" id="MobiDB-lite"/>
    </source>
</evidence>
<dbReference type="PROSITE" id="PS51257">
    <property type="entry name" value="PROKAR_LIPOPROTEIN"/>
    <property type="match status" value="1"/>
</dbReference>
<dbReference type="RefSeq" id="WP_226541594.1">
    <property type="nucleotide sequence ID" value="NZ_CP129013.1"/>
</dbReference>
<dbReference type="Gene3D" id="1.10.760.10">
    <property type="entry name" value="Cytochrome c-like domain"/>
    <property type="match status" value="1"/>
</dbReference>
<feature type="region of interest" description="Disordered" evidence="7">
    <location>
        <begin position="21"/>
        <end position="47"/>
    </location>
</feature>
<evidence type="ECO:0000256" key="5">
    <source>
        <dbReference type="ARBA" id="ARBA00023004"/>
    </source>
</evidence>
<keyword evidence="1" id="KW-0813">Transport</keyword>
<dbReference type="PANTHER" id="PTHR37823:SF4">
    <property type="entry name" value="MENAQUINOL-CYTOCHROME C REDUCTASE CYTOCHROME B_C SUBUNIT"/>
    <property type="match status" value="1"/>
</dbReference>
<keyword evidence="3 6" id="KW-0479">Metal-binding</keyword>
<dbReference type="InterPro" id="IPR054782">
    <property type="entry name" value="Cytochro_C551"/>
</dbReference>
<feature type="signal peptide" evidence="8">
    <location>
        <begin position="1"/>
        <end position="23"/>
    </location>
</feature>
<dbReference type="PROSITE" id="PS51007">
    <property type="entry name" value="CYTC"/>
    <property type="match status" value="1"/>
</dbReference>
<keyword evidence="11" id="KW-1185">Reference proteome</keyword>